<feature type="domain" description="B12-binding" evidence="6">
    <location>
        <begin position="179"/>
        <end position="301"/>
    </location>
</feature>
<dbReference type="InterPro" id="IPR009061">
    <property type="entry name" value="DNA-bd_dom_put_sf"/>
</dbReference>
<dbReference type="Gene3D" id="1.10.1660.10">
    <property type="match status" value="1"/>
</dbReference>
<dbReference type="InterPro" id="IPR036724">
    <property type="entry name" value="Cobalamin-bd_sf"/>
</dbReference>
<dbReference type="Gene3D" id="1.10.1240.10">
    <property type="entry name" value="Methionine synthase domain"/>
    <property type="match status" value="1"/>
</dbReference>
<dbReference type="Pfam" id="PF13411">
    <property type="entry name" value="MerR_1"/>
    <property type="match status" value="1"/>
</dbReference>
<dbReference type="GO" id="GO:0003700">
    <property type="term" value="F:DNA-binding transcription factor activity"/>
    <property type="evidence" value="ECO:0007669"/>
    <property type="project" value="InterPro"/>
</dbReference>
<evidence type="ECO:0000256" key="2">
    <source>
        <dbReference type="ARBA" id="ARBA00023015"/>
    </source>
</evidence>
<dbReference type="SUPFAM" id="SSF46955">
    <property type="entry name" value="Putative DNA-binding domain"/>
    <property type="match status" value="1"/>
</dbReference>
<dbReference type="InterPro" id="IPR006158">
    <property type="entry name" value="Cobalamin-bd"/>
</dbReference>
<accession>F5R7T2</accession>
<evidence type="ECO:0000259" key="5">
    <source>
        <dbReference type="PROSITE" id="PS50937"/>
    </source>
</evidence>
<dbReference type="PROSITE" id="PS51332">
    <property type="entry name" value="B12_BINDING"/>
    <property type="match status" value="1"/>
</dbReference>
<organism evidence="7 8">
    <name type="scientific">Methyloversatilis universalis (strain ATCC BAA-1314 / DSM 25237 / JCM 13912 / CCUG 52030 / FAM5)</name>
    <dbReference type="NCBI Taxonomy" id="1000565"/>
    <lineage>
        <taxon>Bacteria</taxon>
        <taxon>Pseudomonadati</taxon>
        <taxon>Pseudomonadota</taxon>
        <taxon>Betaproteobacteria</taxon>
        <taxon>Nitrosomonadales</taxon>
        <taxon>Sterolibacteriaceae</taxon>
        <taxon>Methyloversatilis</taxon>
    </lineage>
</organism>
<dbReference type="PANTHER" id="PTHR30204:SF69">
    <property type="entry name" value="MERR-FAMILY TRANSCRIPTIONAL REGULATOR"/>
    <property type="match status" value="1"/>
</dbReference>
<dbReference type="InterPro" id="IPR003759">
    <property type="entry name" value="Cbl-bd_cap"/>
</dbReference>
<dbReference type="eggNOG" id="COG5012">
    <property type="taxonomic scope" value="Bacteria"/>
</dbReference>
<dbReference type="Pfam" id="PF02310">
    <property type="entry name" value="B12-binding"/>
    <property type="match status" value="1"/>
</dbReference>
<proteinExistence type="predicted"/>
<protein>
    <submittedName>
        <fullName evidence="7">Regulatory protein MerR</fullName>
    </submittedName>
</protein>
<feature type="domain" description="HTH merR-type" evidence="5">
    <location>
        <begin position="10"/>
        <end position="68"/>
    </location>
</feature>
<keyword evidence="2" id="KW-0805">Transcription regulation</keyword>
<evidence type="ECO:0000256" key="4">
    <source>
        <dbReference type="ARBA" id="ARBA00023163"/>
    </source>
</evidence>
<dbReference type="Pfam" id="PF02607">
    <property type="entry name" value="B12-binding_2"/>
    <property type="match status" value="1"/>
</dbReference>
<dbReference type="Proteomes" id="UP000005019">
    <property type="component" value="Unassembled WGS sequence"/>
</dbReference>
<comment type="caution">
    <text evidence="7">The sequence shown here is derived from an EMBL/GenBank/DDBJ whole genome shotgun (WGS) entry which is preliminary data.</text>
</comment>
<dbReference type="InterPro" id="IPR000551">
    <property type="entry name" value="MerR-type_HTH_dom"/>
</dbReference>
<dbReference type="GO" id="GO:0003677">
    <property type="term" value="F:DNA binding"/>
    <property type="evidence" value="ECO:0007669"/>
    <property type="project" value="UniProtKB-KW"/>
</dbReference>
<dbReference type="eggNOG" id="COG0789">
    <property type="taxonomic scope" value="Bacteria"/>
</dbReference>
<dbReference type="InterPro" id="IPR047057">
    <property type="entry name" value="MerR_fam"/>
</dbReference>
<keyword evidence="8" id="KW-1185">Reference proteome</keyword>
<evidence type="ECO:0000313" key="7">
    <source>
        <dbReference type="EMBL" id="EGK73119.1"/>
    </source>
</evidence>
<sequence>MNITASSPSLLNIAAVERETGLLKDTLRVWERRYGFPTPIRDDAGERLYTREQVDRLRLICRLMDQGWRPGKLLALPPDELDALIAADRSTHTPTLLSGELAAALRAHDVDALRRTFQTVLLEKGLKGLITELIAPLNVDIGEAWLRGDLGVPDEHFYTEQVQTFLRGALASYPRPGKPPRVLLTTLPEEEHGLGLLMVEVMLSAEGAHCCSLGPRMPLTDIVRAAQTADADVVALSFSAAFPARQALEGLRALRASLPPTVELWVGGAGAPARIRGEPGVSLIRDIAELPLGVSDWRTRH</sequence>
<dbReference type="RefSeq" id="WP_008058104.1">
    <property type="nucleotide sequence ID" value="NZ_AFHG01000029.1"/>
</dbReference>
<dbReference type="CDD" id="cd01104">
    <property type="entry name" value="HTH_MlrA-CarA"/>
    <property type="match status" value="1"/>
</dbReference>
<evidence type="ECO:0000256" key="3">
    <source>
        <dbReference type="ARBA" id="ARBA00023125"/>
    </source>
</evidence>
<dbReference type="SMART" id="SM00422">
    <property type="entry name" value="HTH_MERR"/>
    <property type="match status" value="1"/>
</dbReference>
<evidence type="ECO:0000259" key="6">
    <source>
        <dbReference type="PROSITE" id="PS51332"/>
    </source>
</evidence>
<dbReference type="STRING" id="1000565.METUNv1_00290"/>
<dbReference type="CDD" id="cd02065">
    <property type="entry name" value="B12-binding_like"/>
    <property type="match status" value="1"/>
</dbReference>
<dbReference type="GO" id="GO:0031419">
    <property type="term" value="F:cobalamin binding"/>
    <property type="evidence" value="ECO:0007669"/>
    <property type="project" value="InterPro"/>
</dbReference>
<dbReference type="PANTHER" id="PTHR30204">
    <property type="entry name" value="REDOX-CYCLING DRUG-SENSING TRANSCRIPTIONAL ACTIVATOR SOXR"/>
    <property type="match status" value="1"/>
</dbReference>
<evidence type="ECO:0000313" key="8">
    <source>
        <dbReference type="Proteomes" id="UP000005019"/>
    </source>
</evidence>
<dbReference type="AlphaFoldDB" id="F5R7T2"/>
<dbReference type="SUPFAM" id="SSF52242">
    <property type="entry name" value="Cobalamin (vitamin B12)-binding domain"/>
    <property type="match status" value="1"/>
</dbReference>
<dbReference type="EMBL" id="AFHG01000029">
    <property type="protein sequence ID" value="EGK73119.1"/>
    <property type="molecule type" value="Genomic_DNA"/>
</dbReference>
<dbReference type="PROSITE" id="PS50937">
    <property type="entry name" value="HTH_MERR_2"/>
    <property type="match status" value="1"/>
</dbReference>
<dbReference type="GO" id="GO:0046872">
    <property type="term" value="F:metal ion binding"/>
    <property type="evidence" value="ECO:0007669"/>
    <property type="project" value="InterPro"/>
</dbReference>
<dbReference type="InterPro" id="IPR036594">
    <property type="entry name" value="Meth_synthase_dom"/>
</dbReference>
<name>F5R7T2_METUF</name>
<keyword evidence="4" id="KW-0804">Transcription</keyword>
<reference evidence="7 8" key="1">
    <citation type="journal article" date="2011" name="J. Bacteriol.">
        <title>Genome sequence of Methyloversatilis universalis FAM5T, a methylotrophic representative of the order Rhodocyclales.</title>
        <authorList>
            <person name="Kittichotirat W."/>
            <person name="Good N.M."/>
            <person name="Hall R."/>
            <person name="Bringel F."/>
            <person name="Lajus A."/>
            <person name="Medigue C."/>
            <person name="Smalley N.E."/>
            <person name="Beck D."/>
            <person name="Bumgarner R."/>
            <person name="Vuilleumier S."/>
            <person name="Kalyuzhnaya M.G."/>
        </authorList>
    </citation>
    <scope>NUCLEOTIDE SEQUENCE [LARGE SCALE GENOMIC DNA]</scope>
    <source>
        <strain evidence="8">ATCC BAA-1314 / JCM 13912 / FAM5</strain>
    </source>
</reference>
<dbReference type="Gene3D" id="3.40.50.280">
    <property type="entry name" value="Cobalamin-binding domain"/>
    <property type="match status" value="1"/>
</dbReference>
<evidence type="ECO:0000256" key="1">
    <source>
        <dbReference type="ARBA" id="ARBA00022491"/>
    </source>
</evidence>
<dbReference type="OrthoDB" id="9800334at2"/>
<keyword evidence="1" id="KW-0678">Repressor</keyword>
<keyword evidence="3" id="KW-0238">DNA-binding</keyword>
<gene>
    <name evidence="7" type="ORF">METUNv1_00290</name>
</gene>